<gene>
    <name evidence="2" type="ORF">IRY55_01510</name>
</gene>
<accession>A0A8J7G8B1</accession>
<keyword evidence="1" id="KW-1133">Transmembrane helix</keyword>
<dbReference type="RefSeq" id="WP_194561490.1">
    <property type="nucleotide sequence ID" value="NZ_JADKPV010000001.1"/>
</dbReference>
<name>A0A8J7G8B1_9BACL</name>
<evidence type="ECO:0000313" key="2">
    <source>
        <dbReference type="EMBL" id="MBF4500024.1"/>
    </source>
</evidence>
<dbReference type="Proteomes" id="UP000622653">
    <property type="component" value="Unassembled WGS sequence"/>
</dbReference>
<protein>
    <submittedName>
        <fullName evidence="2">Uncharacterized protein</fullName>
    </submittedName>
</protein>
<feature type="transmembrane region" description="Helical" evidence="1">
    <location>
        <begin position="182"/>
        <end position="202"/>
    </location>
</feature>
<reference evidence="2" key="1">
    <citation type="submission" date="2020-11" db="EMBL/GenBank/DDBJ databases">
        <title>Multidrug resistant novel bacterium Savagea serpentis sp. nov., isolated from the scats of a vine snake (Ahaetulla nasuta).</title>
        <authorList>
            <person name="Venkata Ramana V."/>
            <person name="Vikas Patil S."/>
            <person name="Yogita Lugani V."/>
        </authorList>
    </citation>
    <scope>NUCLEOTIDE SEQUENCE</scope>
    <source>
        <strain evidence="2">SN6</strain>
    </source>
</reference>
<keyword evidence="1" id="KW-0812">Transmembrane</keyword>
<evidence type="ECO:0000313" key="3">
    <source>
        <dbReference type="Proteomes" id="UP000622653"/>
    </source>
</evidence>
<evidence type="ECO:0000256" key="1">
    <source>
        <dbReference type="SAM" id="Phobius"/>
    </source>
</evidence>
<feature type="transmembrane region" description="Helical" evidence="1">
    <location>
        <begin position="122"/>
        <end position="148"/>
    </location>
</feature>
<keyword evidence="1" id="KW-0472">Membrane</keyword>
<feature type="transmembrane region" description="Helical" evidence="1">
    <location>
        <begin position="82"/>
        <end position="101"/>
    </location>
</feature>
<keyword evidence="3" id="KW-1185">Reference proteome</keyword>
<feature type="transmembrane region" description="Helical" evidence="1">
    <location>
        <begin position="208"/>
        <end position="228"/>
    </location>
</feature>
<organism evidence="2 3">
    <name type="scientific">Savagea serpentis</name>
    <dbReference type="NCBI Taxonomy" id="2785297"/>
    <lineage>
        <taxon>Bacteria</taxon>
        <taxon>Bacillati</taxon>
        <taxon>Bacillota</taxon>
        <taxon>Bacilli</taxon>
        <taxon>Bacillales</taxon>
        <taxon>Caryophanaceae</taxon>
        <taxon>Savagea</taxon>
    </lineage>
</organism>
<dbReference type="AlphaFoldDB" id="A0A8J7G8B1"/>
<feature type="transmembrane region" description="Helical" evidence="1">
    <location>
        <begin position="154"/>
        <end position="175"/>
    </location>
</feature>
<sequence length="248" mass="28725">MEKNRPIPYPSDEKKEKSIHFILNEMKKPMSRTQLFKQLWTVIGWRLITQQLIIYCISAIALIHLIVTNAASLSESLNSNGLSILVGIPLLFASFLLLTFWRKKEAGTYELEMTTRYTSMQVMAAHLLVLVSAVLVIQTSLFACSALLFQMPSFWIVALLMNGSILILTFGHFFLMVHARFYLWRVLWWGIWLGGNGFMMRLNINEMTLHVGELIVATFLLCALYVLFYQEVMRLCMRVERGDYYAYD</sequence>
<proteinExistence type="predicted"/>
<comment type="caution">
    <text evidence="2">The sequence shown here is derived from an EMBL/GenBank/DDBJ whole genome shotgun (WGS) entry which is preliminary data.</text>
</comment>
<dbReference type="EMBL" id="JADKPV010000001">
    <property type="protein sequence ID" value="MBF4500024.1"/>
    <property type="molecule type" value="Genomic_DNA"/>
</dbReference>
<feature type="transmembrane region" description="Helical" evidence="1">
    <location>
        <begin position="52"/>
        <end position="70"/>
    </location>
</feature>